<accession>A0A0A9B934</accession>
<evidence type="ECO:0000313" key="1">
    <source>
        <dbReference type="EMBL" id="JAD58648.1"/>
    </source>
</evidence>
<protein>
    <submittedName>
        <fullName evidence="1">Uncharacterized protein</fullName>
    </submittedName>
</protein>
<dbReference type="EMBL" id="GBRH01239247">
    <property type="protein sequence ID" value="JAD58648.1"/>
    <property type="molecule type" value="Transcribed_RNA"/>
</dbReference>
<sequence length="68" mass="7495">MDNLIFPITVLMKDPSHDEFSSDCSCCWRSNNLISISLTLLLFASWTASSLQPSTCVAGSANIKIRSR</sequence>
<name>A0A0A9B934_ARUDO</name>
<reference evidence="1" key="1">
    <citation type="submission" date="2014-09" db="EMBL/GenBank/DDBJ databases">
        <authorList>
            <person name="Magalhaes I.L.F."/>
            <person name="Oliveira U."/>
            <person name="Santos F.R."/>
            <person name="Vidigal T.H.D.A."/>
            <person name="Brescovit A.D."/>
            <person name="Santos A.J."/>
        </authorList>
    </citation>
    <scope>NUCLEOTIDE SEQUENCE</scope>
    <source>
        <tissue evidence="1">Shoot tissue taken approximately 20 cm above the soil surface</tissue>
    </source>
</reference>
<dbReference type="AlphaFoldDB" id="A0A0A9B934"/>
<proteinExistence type="predicted"/>
<organism evidence="1">
    <name type="scientific">Arundo donax</name>
    <name type="common">Giant reed</name>
    <name type="synonym">Donax arundinaceus</name>
    <dbReference type="NCBI Taxonomy" id="35708"/>
    <lineage>
        <taxon>Eukaryota</taxon>
        <taxon>Viridiplantae</taxon>
        <taxon>Streptophyta</taxon>
        <taxon>Embryophyta</taxon>
        <taxon>Tracheophyta</taxon>
        <taxon>Spermatophyta</taxon>
        <taxon>Magnoliopsida</taxon>
        <taxon>Liliopsida</taxon>
        <taxon>Poales</taxon>
        <taxon>Poaceae</taxon>
        <taxon>PACMAD clade</taxon>
        <taxon>Arundinoideae</taxon>
        <taxon>Arundineae</taxon>
        <taxon>Arundo</taxon>
    </lineage>
</organism>
<reference evidence="1" key="2">
    <citation type="journal article" date="2015" name="Data Brief">
        <title>Shoot transcriptome of the giant reed, Arundo donax.</title>
        <authorList>
            <person name="Barrero R.A."/>
            <person name="Guerrero F.D."/>
            <person name="Moolhuijzen P."/>
            <person name="Goolsby J.A."/>
            <person name="Tidwell J."/>
            <person name="Bellgard S.E."/>
            <person name="Bellgard M.I."/>
        </authorList>
    </citation>
    <scope>NUCLEOTIDE SEQUENCE</scope>
    <source>
        <tissue evidence="1">Shoot tissue taken approximately 20 cm above the soil surface</tissue>
    </source>
</reference>